<proteinExistence type="predicted"/>
<dbReference type="EMBL" id="LWDX02042343">
    <property type="protein sequence ID" value="OEL23501.1"/>
    <property type="molecule type" value="Genomic_DNA"/>
</dbReference>
<dbReference type="GO" id="GO:0000209">
    <property type="term" value="P:protein polyubiquitination"/>
    <property type="evidence" value="ECO:0007669"/>
    <property type="project" value="TreeGrafter"/>
</dbReference>
<dbReference type="AlphaFoldDB" id="A0A1E5VEG1"/>
<evidence type="ECO:0000313" key="3">
    <source>
        <dbReference type="EMBL" id="OEL23501.1"/>
    </source>
</evidence>
<dbReference type="PANTHER" id="PTHR45670">
    <property type="entry name" value="E3 UBIQUITIN-PROTEIN LIGASE TRIP12"/>
    <property type="match status" value="1"/>
</dbReference>
<evidence type="ECO:0000256" key="1">
    <source>
        <dbReference type="ARBA" id="ARBA00022679"/>
    </source>
</evidence>
<dbReference type="GO" id="GO:0061630">
    <property type="term" value="F:ubiquitin protein ligase activity"/>
    <property type="evidence" value="ECO:0007669"/>
    <property type="project" value="InterPro"/>
</dbReference>
<feature type="domain" description="E3 ubiquitin-protein ligase TRIP12-like TPR repeats" evidence="2">
    <location>
        <begin position="8"/>
        <end position="117"/>
    </location>
</feature>
<reference evidence="3 4" key="1">
    <citation type="submission" date="2016-09" db="EMBL/GenBank/DDBJ databases">
        <title>The draft genome of Dichanthelium oligosanthes: A C3 panicoid grass species.</title>
        <authorList>
            <person name="Studer A.J."/>
            <person name="Schnable J.C."/>
            <person name="Brutnell T.P."/>
        </authorList>
    </citation>
    <scope>NUCLEOTIDE SEQUENCE [LARGE SCALE GENOMIC DNA]</scope>
    <source>
        <strain evidence="4">cv. Kellogg 1175</strain>
        <tissue evidence="3">Leaf</tissue>
    </source>
</reference>
<sequence>MVEAVAAEGAGQDALVAALKELCEALSFCMEDAGGYFPKEAAAQALMRRAGGGDGPGATPDVILLSVRAITYLCDAMSRATDTVVCHGLLPMLCSRLLAIVYLDVAEQCLQVFEKISWR</sequence>
<dbReference type="STRING" id="888268.A0A1E5VEG1"/>
<name>A0A1E5VEG1_9POAL</name>
<accession>A0A1E5VEG1</accession>
<comment type="caution">
    <text evidence="3">The sequence shown here is derived from an EMBL/GenBank/DDBJ whole genome shotgun (WGS) entry which is preliminary data.</text>
</comment>
<protein>
    <recommendedName>
        <fullName evidence="2">E3 ubiquitin-protein ligase TRIP12-like TPR repeats domain-containing protein</fullName>
    </recommendedName>
</protein>
<gene>
    <name evidence="3" type="ORF">BAE44_0015480</name>
</gene>
<dbReference type="PANTHER" id="PTHR45670:SF10">
    <property type="entry name" value="E3 UBIQUITIN-PROTEIN LIGASE UPL4"/>
    <property type="match status" value="1"/>
</dbReference>
<dbReference type="Gene3D" id="1.25.10.10">
    <property type="entry name" value="Leucine-rich Repeat Variant"/>
    <property type="match status" value="1"/>
</dbReference>
<keyword evidence="1" id="KW-0808">Transferase</keyword>
<evidence type="ECO:0000313" key="4">
    <source>
        <dbReference type="Proteomes" id="UP000095767"/>
    </source>
</evidence>
<dbReference type="OrthoDB" id="1739256at2759"/>
<dbReference type="InterPro" id="IPR011989">
    <property type="entry name" value="ARM-like"/>
</dbReference>
<dbReference type="GO" id="GO:0043161">
    <property type="term" value="P:proteasome-mediated ubiquitin-dependent protein catabolic process"/>
    <property type="evidence" value="ECO:0007669"/>
    <property type="project" value="TreeGrafter"/>
</dbReference>
<dbReference type="InterPro" id="IPR057948">
    <property type="entry name" value="TPR_TRIP12_N"/>
</dbReference>
<dbReference type="Pfam" id="PF25579">
    <property type="entry name" value="TPR_TRIP12_N"/>
    <property type="match status" value="1"/>
</dbReference>
<dbReference type="InterPro" id="IPR045322">
    <property type="entry name" value="HECTD1/TRIP12-like"/>
</dbReference>
<keyword evidence="4" id="KW-1185">Reference proteome</keyword>
<evidence type="ECO:0000259" key="2">
    <source>
        <dbReference type="Pfam" id="PF25579"/>
    </source>
</evidence>
<organism evidence="3 4">
    <name type="scientific">Dichanthelium oligosanthes</name>
    <dbReference type="NCBI Taxonomy" id="888268"/>
    <lineage>
        <taxon>Eukaryota</taxon>
        <taxon>Viridiplantae</taxon>
        <taxon>Streptophyta</taxon>
        <taxon>Embryophyta</taxon>
        <taxon>Tracheophyta</taxon>
        <taxon>Spermatophyta</taxon>
        <taxon>Magnoliopsida</taxon>
        <taxon>Liliopsida</taxon>
        <taxon>Poales</taxon>
        <taxon>Poaceae</taxon>
        <taxon>PACMAD clade</taxon>
        <taxon>Panicoideae</taxon>
        <taxon>Panicodae</taxon>
        <taxon>Paniceae</taxon>
        <taxon>Dichantheliinae</taxon>
        <taxon>Dichanthelium</taxon>
    </lineage>
</organism>
<dbReference type="Proteomes" id="UP000095767">
    <property type="component" value="Unassembled WGS sequence"/>
</dbReference>